<dbReference type="EMBL" id="JAACJL010000016">
    <property type="protein sequence ID" value="KAF4619461.1"/>
    <property type="molecule type" value="Genomic_DNA"/>
</dbReference>
<dbReference type="AlphaFoldDB" id="A0A8H4QZD6"/>
<protein>
    <submittedName>
        <fullName evidence="1">Uncharacterized protein</fullName>
    </submittedName>
</protein>
<proteinExistence type="predicted"/>
<keyword evidence="2" id="KW-1185">Reference proteome</keyword>
<reference evidence="1 2" key="1">
    <citation type="submission" date="2019-12" db="EMBL/GenBank/DDBJ databases">
        <authorList>
            <person name="Floudas D."/>
            <person name="Bentzer J."/>
            <person name="Ahren D."/>
            <person name="Johansson T."/>
            <person name="Persson P."/>
            <person name="Tunlid A."/>
        </authorList>
    </citation>
    <scope>NUCLEOTIDE SEQUENCE [LARGE SCALE GENOMIC DNA]</scope>
    <source>
        <strain evidence="1 2">CBS 102.39</strain>
    </source>
</reference>
<sequence>MSSSPLKYFTKRNALNATTQSGITTHFNHLRSIPRAWLIRRSKYDPKLKSVRPADRIKWWNIVPGDQVRLRGDKNNTIREVLSINKLSNRVFLKGTAEDTADANQPPKTKNYHYSRCQLYIDELRVRPPDDPTGTPIYAPVFASRIGTSQPKWNHKQSRWVWARFAMATVPKLATPRTIRIPWPEAPKRRYPEAGLYDTTKDVVSKITYQLPKFDPSPSEPLPPVPEEKAYLDYVYNAHLGKYYDPSAPFEIYLQPDLANPHSRAKKLERWKSYQAGIDALRKKITTYELQHLDGRTEKQARADAAFKWREQVKEEQAKKKKARWMHTDQMLKWARKSEKKAKKEDRQRRRLTELALKEEPNQVIPAVLLKRMGKTTGATTA</sequence>
<name>A0A8H4QZD6_9AGAR</name>
<gene>
    <name evidence="1" type="ORF">D9613_005417</name>
</gene>
<accession>A0A8H4QZD6</accession>
<dbReference type="Proteomes" id="UP000521872">
    <property type="component" value="Unassembled WGS sequence"/>
</dbReference>
<evidence type="ECO:0000313" key="1">
    <source>
        <dbReference type="EMBL" id="KAF4619461.1"/>
    </source>
</evidence>
<dbReference type="OrthoDB" id="10261753at2759"/>
<organism evidence="1 2">
    <name type="scientific">Agrocybe pediades</name>
    <dbReference type="NCBI Taxonomy" id="84607"/>
    <lineage>
        <taxon>Eukaryota</taxon>
        <taxon>Fungi</taxon>
        <taxon>Dikarya</taxon>
        <taxon>Basidiomycota</taxon>
        <taxon>Agaricomycotina</taxon>
        <taxon>Agaricomycetes</taxon>
        <taxon>Agaricomycetidae</taxon>
        <taxon>Agaricales</taxon>
        <taxon>Agaricineae</taxon>
        <taxon>Strophariaceae</taxon>
        <taxon>Agrocybe</taxon>
    </lineage>
</organism>
<evidence type="ECO:0000313" key="2">
    <source>
        <dbReference type="Proteomes" id="UP000521872"/>
    </source>
</evidence>
<comment type="caution">
    <text evidence="1">The sequence shown here is derived from an EMBL/GenBank/DDBJ whole genome shotgun (WGS) entry which is preliminary data.</text>
</comment>